<dbReference type="PROSITE" id="PS00211">
    <property type="entry name" value="ABC_TRANSPORTER_1"/>
    <property type="match status" value="1"/>
</dbReference>
<feature type="transmembrane region" description="Helical" evidence="8">
    <location>
        <begin position="58"/>
        <end position="78"/>
    </location>
</feature>
<dbReference type="SUPFAM" id="SSF90123">
    <property type="entry name" value="ABC transporter transmembrane region"/>
    <property type="match status" value="1"/>
</dbReference>
<keyword evidence="4 11" id="KW-0067">ATP-binding</keyword>
<evidence type="ECO:0000256" key="7">
    <source>
        <dbReference type="SAM" id="MobiDB-lite"/>
    </source>
</evidence>
<dbReference type="InterPro" id="IPR027417">
    <property type="entry name" value="P-loop_NTPase"/>
</dbReference>
<dbReference type="GO" id="GO:0005524">
    <property type="term" value="F:ATP binding"/>
    <property type="evidence" value="ECO:0007669"/>
    <property type="project" value="UniProtKB-KW"/>
</dbReference>
<dbReference type="InterPro" id="IPR003593">
    <property type="entry name" value="AAA+_ATPase"/>
</dbReference>
<evidence type="ECO:0000313" key="11">
    <source>
        <dbReference type="EMBL" id="MCP2345669.1"/>
    </source>
</evidence>
<evidence type="ECO:0000313" key="12">
    <source>
        <dbReference type="Proteomes" id="UP001320766"/>
    </source>
</evidence>
<comment type="caution">
    <text evidence="11">The sequence shown here is derived from an EMBL/GenBank/DDBJ whole genome shotgun (WGS) entry which is preliminary data.</text>
</comment>
<evidence type="ECO:0000259" key="9">
    <source>
        <dbReference type="PROSITE" id="PS50893"/>
    </source>
</evidence>
<feature type="transmembrane region" description="Helical" evidence="8">
    <location>
        <begin position="155"/>
        <end position="180"/>
    </location>
</feature>
<accession>A0ABT1JWD8</accession>
<dbReference type="RefSeq" id="WP_253767427.1">
    <property type="nucleotide sequence ID" value="NZ_BAAAVE010000052.1"/>
</dbReference>
<evidence type="ECO:0000256" key="6">
    <source>
        <dbReference type="ARBA" id="ARBA00023136"/>
    </source>
</evidence>
<name>A0ABT1JWD8_9ACTN</name>
<dbReference type="Pfam" id="PF00005">
    <property type="entry name" value="ABC_tran"/>
    <property type="match status" value="1"/>
</dbReference>
<comment type="subcellular location">
    <subcellularLocation>
        <location evidence="1">Cell membrane</location>
        <topology evidence="1">Multi-pass membrane protein</topology>
    </subcellularLocation>
</comment>
<feature type="transmembrane region" description="Helical" evidence="8">
    <location>
        <begin position="281"/>
        <end position="304"/>
    </location>
</feature>
<dbReference type="InterPro" id="IPR017871">
    <property type="entry name" value="ABC_transporter-like_CS"/>
</dbReference>
<gene>
    <name evidence="11" type="ORF">HD595_001791</name>
</gene>
<evidence type="ECO:0000256" key="8">
    <source>
        <dbReference type="SAM" id="Phobius"/>
    </source>
</evidence>
<proteinExistence type="predicted"/>
<organism evidence="11 12">
    <name type="scientific">Nonomuraea roseoviolacea subsp. carminata</name>
    <dbReference type="NCBI Taxonomy" id="160689"/>
    <lineage>
        <taxon>Bacteria</taxon>
        <taxon>Bacillati</taxon>
        <taxon>Actinomycetota</taxon>
        <taxon>Actinomycetes</taxon>
        <taxon>Streptosporangiales</taxon>
        <taxon>Streptosporangiaceae</taxon>
        <taxon>Nonomuraea</taxon>
    </lineage>
</organism>
<evidence type="ECO:0000256" key="1">
    <source>
        <dbReference type="ARBA" id="ARBA00004651"/>
    </source>
</evidence>
<keyword evidence="5 8" id="KW-1133">Transmembrane helix</keyword>
<evidence type="ECO:0000256" key="5">
    <source>
        <dbReference type="ARBA" id="ARBA00022989"/>
    </source>
</evidence>
<dbReference type="InterPro" id="IPR011527">
    <property type="entry name" value="ABC1_TM_dom"/>
</dbReference>
<dbReference type="InterPro" id="IPR003439">
    <property type="entry name" value="ABC_transporter-like_ATP-bd"/>
</dbReference>
<dbReference type="EMBL" id="JAMZEC010000001">
    <property type="protein sequence ID" value="MCP2345669.1"/>
    <property type="molecule type" value="Genomic_DNA"/>
</dbReference>
<feature type="compositionally biased region" description="Low complexity" evidence="7">
    <location>
        <begin position="689"/>
        <end position="712"/>
    </location>
</feature>
<protein>
    <submittedName>
        <fullName evidence="11">ATP-binding cassette subfamily B protein</fullName>
    </submittedName>
</protein>
<dbReference type="InterPro" id="IPR039421">
    <property type="entry name" value="Type_1_exporter"/>
</dbReference>
<keyword evidence="3" id="KW-0547">Nucleotide-binding</keyword>
<feature type="domain" description="ABC transporter" evidence="9">
    <location>
        <begin position="341"/>
        <end position="590"/>
    </location>
</feature>
<keyword evidence="2 8" id="KW-0812">Transmembrane</keyword>
<evidence type="ECO:0000256" key="3">
    <source>
        <dbReference type="ARBA" id="ARBA00022741"/>
    </source>
</evidence>
<dbReference type="Gene3D" id="3.40.50.300">
    <property type="entry name" value="P-loop containing nucleotide triphosphate hydrolases"/>
    <property type="match status" value="1"/>
</dbReference>
<sequence>MLPRTYLSAVTLAWRAAPFLIGAYLLVSVVEAALPVATVWLVRVIVNGLVSRAPLPTLLTPATLLAAAGLLSAFTPQITRLLRADSQRAVEYFTVERLYQRVGNLVGLARFEDPRFLDRLGLAKGIGGDSCGDAVYGSLGVARGVLTITGLLSSLFLLSPVLTAAVLLSGLPAFAGEYLISRQRANTFWKTSSAQRRELFYSGLLASVDAAKEIRILGIGAYLRAKMLDERRLADAARRRVDRRETLVQTTLGTLAAVVAAAAIIWSVARAAGGRLSVGDVSMLIGAIAAFQGAVGSVALQFGLTNQSLLLFQHYLSILNEPRDLPEPARPRPVPPLRDAIEFRDVWFRYSEQQRWILRGVNLRIPRGTAVGLVGLNGEGKSTLVKLLCRFYDPSRGAILWDGIDLRHFSAENLRARIGAVFQDCVRYELTVGENIGLGDLDRAADRTRVEAAAVRAGAHDFVMALPQRYDTLLSRTFPGDDETGQNSGVDLSGGMWQRIALARVFLRGRRDLMILDEAASGLDAVAEHEINAKIRSQREGVTSVIVSHRLGTVRDADLIVYIADGVVAEKGTHGDLVRLGGRYAEAFTVQAAGYQPASYQAASCQEADYQEGLAEARPPDAKPLDAGPTNAKPTNAEPFNARPTNAEPLDAEPLDARPTNAEPLDAEPLDARPTNAEPLDAGPTNARPTDGGPTDGGPTDAGPLDAPAPLVGGHGRQRVRHP</sequence>
<reference evidence="11 12" key="1">
    <citation type="submission" date="2022-06" db="EMBL/GenBank/DDBJ databases">
        <title>Sequencing the genomes of 1000 actinobacteria strains.</title>
        <authorList>
            <person name="Klenk H.-P."/>
        </authorList>
    </citation>
    <scope>NUCLEOTIDE SEQUENCE [LARGE SCALE GENOMIC DNA]</scope>
    <source>
        <strain evidence="11 12">DSM 44170</strain>
    </source>
</reference>
<dbReference type="PANTHER" id="PTHR24221">
    <property type="entry name" value="ATP-BINDING CASSETTE SUB-FAMILY B"/>
    <property type="match status" value="1"/>
</dbReference>
<dbReference type="SUPFAM" id="SSF52540">
    <property type="entry name" value="P-loop containing nucleoside triphosphate hydrolases"/>
    <property type="match status" value="1"/>
</dbReference>
<evidence type="ECO:0000256" key="2">
    <source>
        <dbReference type="ARBA" id="ARBA00022692"/>
    </source>
</evidence>
<keyword evidence="6 8" id="KW-0472">Membrane</keyword>
<dbReference type="PANTHER" id="PTHR24221:SF646">
    <property type="entry name" value="HAEMOLYSIN SECRETION ATP-BINDING PROTEIN"/>
    <property type="match status" value="1"/>
</dbReference>
<feature type="transmembrane region" description="Helical" evidence="8">
    <location>
        <begin position="20"/>
        <end position="46"/>
    </location>
</feature>
<dbReference type="Gene3D" id="1.20.1560.10">
    <property type="entry name" value="ABC transporter type 1, transmembrane domain"/>
    <property type="match status" value="1"/>
</dbReference>
<feature type="transmembrane region" description="Helical" evidence="8">
    <location>
        <begin position="247"/>
        <end position="269"/>
    </location>
</feature>
<evidence type="ECO:0000259" key="10">
    <source>
        <dbReference type="PROSITE" id="PS50929"/>
    </source>
</evidence>
<dbReference type="InterPro" id="IPR036640">
    <property type="entry name" value="ABC1_TM_sf"/>
</dbReference>
<evidence type="ECO:0000256" key="4">
    <source>
        <dbReference type="ARBA" id="ARBA00022840"/>
    </source>
</evidence>
<feature type="region of interest" description="Disordered" evidence="7">
    <location>
        <begin position="617"/>
        <end position="723"/>
    </location>
</feature>
<dbReference type="Proteomes" id="UP001320766">
    <property type="component" value="Unassembled WGS sequence"/>
</dbReference>
<feature type="domain" description="ABC transmembrane type-1" evidence="10">
    <location>
        <begin position="25"/>
        <end position="307"/>
    </location>
</feature>
<dbReference type="SMART" id="SM00382">
    <property type="entry name" value="AAA"/>
    <property type="match status" value="1"/>
</dbReference>
<dbReference type="PROSITE" id="PS50929">
    <property type="entry name" value="ABC_TM1F"/>
    <property type="match status" value="1"/>
</dbReference>
<dbReference type="PROSITE" id="PS50893">
    <property type="entry name" value="ABC_TRANSPORTER_2"/>
    <property type="match status" value="1"/>
</dbReference>
<keyword evidence="12" id="KW-1185">Reference proteome</keyword>